<evidence type="ECO:0000313" key="3">
    <source>
        <dbReference type="Proteomes" id="UP001056619"/>
    </source>
</evidence>
<name>A0ABY4U6S4_9SPHN</name>
<accession>A0ABY4U6S4</accession>
<gene>
    <name evidence="2" type="ORF">NCF85_02105</name>
</gene>
<evidence type="ECO:0000256" key="1">
    <source>
        <dbReference type="SAM" id="SignalP"/>
    </source>
</evidence>
<organism evidence="2 3">
    <name type="scientific">Qipengyuania citrea</name>
    <dbReference type="NCBI Taxonomy" id="225971"/>
    <lineage>
        <taxon>Bacteria</taxon>
        <taxon>Pseudomonadati</taxon>
        <taxon>Pseudomonadota</taxon>
        <taxon>Alphaproteobacteria</taxon>
        <taxon>Sphingomonadales</taxon>
        <taxon>Erythrobacteraceae</taxon>
        <taxon>Qipengyuania</taxon>
    </lineage>
</organism>
<keyword evidence="3" id="KW-1185">Reference proteome</keyword>
<sequence length="102" mass="10974">MYLLMLFSAFILQTSATAPAGDLVRTASATNAADAPAREEAEDANKKICKSFKVTGSRAKRERICMTRTEWIDYERGTRNAAGEMTNQEGVCSNAGFCGGGN</sequence>
<reference evidence="2 3" key="1">
    <citation type="submission" date="2022-06" db="EMBL/GenBank/DDBJ databases">
        <authorList>
            <person name="Liu G."/>
        </authorList>
    </citation>
    <scope>NUCLEOTIDE SEQUENCE [LARGE SCALE GENOMIC DNA]</scope>
    <source>
        <strain evidence="2 3">E4</strain>
    </source>
</reference>
<proteinExistence type="predicted"/>
<dbReference type="RefSeq" id="WP_301642364.1">
    <property type="nucleotide sequence ID" value="NZ_CP098494.1"/>
</dbReference>
<feature type="signal peptide" evidence="1">
    <location>
        <begin position="1"/>
        <end position="20"/>
    </location>
</feature>
<dbReference type="EMBL" id="CP098494">
    <property type="protein sequence ID" value="USA61799.1"/>
    <property type="molecule type" value="Genomic_DNA"/>
</dbReference>
<dbReference type="Proteomes" id="UP001056619">
    <property type="component" value="Chromosome"/>
</dbReference>
<keyword evidence="1" id="KW-0732">Signal</keyword>
<feature type="chain" id="PRO_5046292347" evidence="1">
    <location>
        <begin position="21"/>
        <end position="102"/>
    </location>
</feature>
<evidence type="ECO:0000313" key="2">
    <source>
        <dbReference type="EMBL" id="USA61799.1"/>
    </source>
</evidence>
<protein>
    <submittedName>
        <fullName evidence="2">Uncharacterized protein</fullName>
    </submittedName>
</protein>